<dbReference type="PANTHER" id="PTHR10131:SF161">
    <property type="entry name" value="F26K24.24 PROTEIN"/>
    <property type="match status" value="1"/>
</dbReference>
<reference evidence="8 9" key="1">
    <citation type="submission" date="2021-02" db="EMBL/GenBank/DDBJ databases">
        <title>Plant Genome Project.</title>
        <authorList>
            <person name="Zhang R.-G."/>
        </authorList>
    </citation>
    <scope>NUCLEOTIDE SEQUENCE [LARGE SCALE GENOMIC DNA]</scope>
    <source>
        <tissue evidence="8">Leaves</tissue>
    </source>
</reference>
<feature type="compositionally biased region" description="Basic and acidic residues" evidence="6">
    <location>
        <begin position="538"/>
        <end position="552"/>
    </location>
</feature>
<dbReference type="PANTHER" id="PTHR10131">
    <property type="entry name" value="TNF RECEPTOR ASSOCIATED FACTOR"/>
    <property type="match status" value="1"/>
</dbReference>
<feature type="compositionally biased region" description="Basic and acidic residues" evidence="6">
    <location>
        <begin position="452"/>
        <end position="466"/>
    </location>
</feature>
<evidence type="ECO:0000313" key="8">
    <source>
        <dbReference type="EMBL" id="KAH7554231.1"/>
    </source>
</evidence>
<evidence type="ECO:0000256" key="4">
    <source>
        <dbReference type="PROSITE-ProRule" id="PRU00207"/>
    </source>
</evidence>
<evidence type="ECO:0000313" key="9">
    <source>
        <dbReference type="Proteomes" id="UP000827721"/>
    </source>
</evidence>
<evidence type="ECO:0000256" key="3">
    <source>
        <dbReference type="ARBA" id="ARBA00022833"/>
    </source>
</evidence>
<dbReference type="PROSITE" id="PS50145">
    <property type="entry name" value="ZF_TRAF"/>
    <property type="match status" value="1"/>
</dbReference>
<gene>
    <name evidence="8" type="ORF">JRO89_XS12G0138500</name>
</gene>
<accession>A0ABQ8HCM5</accession>
<feature type="region of interest" description="Disordered" evidence="6">
    <location>
        <begin position="349"/>
        <end position="552"/>
    </location>
</feature>
<feature type="domain" description="TRAF-type" evidence="7">
    <location>
        <begin position="216"/>
        <end position="272"/>
    </location>
</feature>
<keyword evidence="1 4" id="KW-0479">Metal-binding</keyword>
<dbReference type="InterPro" id="IPR001293">
    <property type="entry name" value="Znf_TRAF"/>
</dbReference>
<evidence type="ECO:0000256" key="6">
    <source>
        <dbReference type="SAM" id="MobiDB-lite"/>
    </source>
</evidence>
<dbReference type="Gene3D" id="3.30.40.10">
    <property type="entry name" value="Zinc/RING finger domain, C3HC4 (zinc finger)"/>
    <property type="match status" value="1"/>
</dbReference>
<evidence type="ECO:0000256" key="5">
    <source>
        <dbReference type="SAM" id="Coils"/>
    </source>
</evidence>
<evidence type="ECO:0000256" key="1">
    <source>
        <dbReference type="ARBA" id="ARBA00022723"/>
    </source>
</evidence>
<feature type="compositionally biased region" description="Basic and acidic residues" evidence="6">
    <location>
        <begin position="349"/>
        <end position="418"/>
    </location>
</feature>
<evidence type="ECO:0000259" key="7">
    <source>
        <dbReference type="PROSITE" id="PS50145"/>
    </source>
</evidence>
<comment type="caution">
    <text evidence="8">The sequence shown here is derived from an EMBL/GenBank/DDBJ whole genome shotgun (WGS) entry which is preliminary data.</text>
</comment>
<name>A0ABQ8HCM5_9ROSI</name>
<proteinExistence type="predicted"/>
<keyword evidence="3 4" id="KW-0862">Zinc</keyword>
<feature type="compositionally biased region" description="Basic and acidic residues" evidence="6">
    <location>
        <begin position="476"/>
        <end position="529"/>
    </location>
</feature>
<sequence length="580" mass="64040">MDVPPTDVEVIPEKIEDEEKKGPSFNCDLCDTEIVHKIAQAFLPGLATACVDNTSGDIFRTPGSVAVDIRTEMVDYLTRRSESFVAESVILEGGPEAEVSDHPFDIITDLVDDFAASKRNLFSRVSGWLLSEKREDKIDDFVQEMEISNFWLMDRREAIVQTLLKNVDFKTEFHCNMKFNSAEELAEHVHNCGYSSMNCPNEGCNLIFSANQMEKHDAVCPFKIIPCEQKCSDSLMRRDMDRHCITVCPMKLAKCPFYAVGCQSPVPQVMIEQHRSDDLHSHLLYILQIIHKEASVEDLKKRVEQLEKSSADNLAEARDVRSLTFAVKDLEENLGPLEVTAVSKVCEEEKVNEGEEGKVNEAEKPSEEGKVNEGKKISEEGEVNEEKTSEGKISEEGKFNDEKTSEEGKAFEGEKIGEDENVPEGGKVSEEGKVNEERKVIEEANVRGGGKAGEEEKVTEEGKTSEEESVSGGGKAVEEEKASGGGKAGEEEKVTEGGKISEEEKVTEGQKIDEEVKVSEGGKLDEAGKATEGGNVNEEEKVNEGGKFSEDEKINGQVNFMEEAKVKGGAQANVMQKDSD</sequence>
<dbReference type="Proteomes" id="UP000827721">
    <property type="component" value="Unassembled WGS sequence"/>
</dbReference>
<feature type="zinc finger region" description="TRAF-type" evidence="4">
    <location>
        <begin position="216"/>
        <end position="272"/>
    </location>
</feature>
<dbReference type="SUPFAM" id="SSF49599">
    <property type="entry name" value="TRAF domain-like"/>
    <property type="match status" value="1"/>
</dbReference>
<dbReference type="InterPro" id="IPR013083">
    <property type="entry name" value="Znf_RING/FYVE/PHD"/>
</dbReference>
<protein>
    <recommendedName>
        <fullName evidence="7">TRAF-type domain-containing protein</fullName>
    </recommendedName>
</protein>
<dbReference type="Pfam" id="PF02176">
    <property type="entry name" value="zf-TRAF"/>
    <property type="match status" value="1"/>
</dbReference>
<feature type="compositionally biased region" description="Basic and acidic residues" evidence="6">
    <location>
        <begin position="427"/>
        <end position="445"/>
    </location>
</feature>
<feature type="coiled-coil region" evidence="5">
    <location>
        <begin position="289"/>
        <end position="316"/>
    </location>
</feature>
<organism evidence="8 9">
    <name type="scientific">Xanthoceras sorbifolium</name>
    <dbReference type="NCBI Taxonomy" id="99658"/>
    <lineage>
        <taxon>Eukaryota</taxon>
        <taxon>Viridiplantae</taxon>
        <taxon>Streptophyta</taxon>
        <taxon>Embryophyta</taxon>
        <taxon>Tracheophyta</taxon>
        <taxon>Spermatophyta</taxon>
        <taxon>Magnoliopsida</taxon>
        <taxon>eudicotyledons</taxon>
        <taxon>Gunneridae</taxon>
        <taxon>Pentapetalae</taxon>
        <taxon>rosids</taxon>
        <taxon>malvids</taxon>
        <taxon>Sapindales</taxon>
        <taxon>Sapindaceae</taxon>
        <taxon>Xanthoceroideae</taxon>
        <taxon>Xanthoceras</taxon>
    </lineage>
</organism>
<keyword evidence="5" id="KW-0175">Coiled coil</keyword>
<keyword evidence="9" id="KW-1185">Reference proteome</keyword>
<evidence type="ECO:0000256" key="2">
    <source>
        <dbReference type="ARBA" id="ARBA00022771"/>
    </source>
</evidence>
<dbReference type="EMBL" id="JAFEMO010000012">
    <property type="protein sequence ID" value="KAH7554231.1"/>
    <property type="molecule type" value="Genomic_DNA"/>
</dbReference>
<keyword evidence="2 4" id="KW-0863">Zinc-finger</keyword>